<evidence type="ECO:0000313" key="7">
    <source>
        <dbReference type="EMBL" id="MEL4455488.1"/>
    </source>
</evidence>
<comment type="caution">
    <text evidence="7">The sequence shown here is derived from an EMBL/GenBank/DDBJ whole genome shotgun (WGS) entry which is preliminary data.</text>
</comment>
<keyword evidence="3 6" id="KW-0812">Transmembrane</keyword>
<feature type="transmembrane region" description="Helical" evidence="6">
    <location>
        <begin position="432"/>
        <end position="448"/>
    </location>
</feature>
<protein>
    <submittedName>
        <fullName evidence="7">Oligosaccharide flippase family protein</fullName>
    </submittedName>
</protein>
<evidence type="ECO:0000256" key="5">
    <source>
        <dbReference type="ARBA" id="ARBA00023136"/>
    </source>
</evidence>
<feature type="transmembrane region" description="Helical" evidence="6">
    <location>
        <begin position="399"/>
        <end position="420"/>
    </location>
</feature>
<dbReference type="InterPro" id="IPR050833">
    <property type="entry name" value="Poly_Biosynth_Transport"/>
</dbReference>
<evidence type="ECO:0000256" key="3">
    <source>
        <dbReference type="ARBA" id="ARBA00022692"/>
    </source>
</evidence>
<dbReference type="EMBL" id="JBCDNA010000001">
    <property type="protein sequence ID" value="MEL4455488.1"/>
    <property type="molecule type" value="Genomic_DNA"/>
</dbReference>
<reference evidence="7 8" key="1">
    <citation type="submission" date="2024-04" db="EMBL/GenBank/DDBJ databases">
        <title>whole genome sequencing of Lutimonas vermicola strain IMCC1616.</title>
        <authorList>
            <person name="Bae S.S."/>
        </authorList>
    </citation>
    <scope>NUCLEOTIDE SEQUENCE [LARGE SCALE GENOMIC DNA]</scope>
    <source>
        <strain evidence="7 8">IMCC1616</strain>
    </source>
</reference>
<feature type="transmembrane region" description="Helical" evidence="6">
    <location>
        <begin position="300"/>
        <end position="325"/>
    </location>
</feature>
<feature type="transmembrane region" description="Helical" evidence="6">
    <location>
        <begin position="345"/>
        <end position="367"/>
    </location>
</feature>
<feature type="transmembrane region" description="Helical" evidence="6">
    <location>
        <begin position="228"/>
        <end position="248"/>
    </location>
</feature>
<dbReference type="PANTHER" id="PTHR30250">
    <property type="entry name" value="PST FAMILY PREDICTED COLANIC ACID TRANSPORTER"/>
    <property type="match status" value="1"/>
</dbReference>
<dbReference type="Proteomes" id="UP001474120">
    <property type="component" value="Unassembled WGS sequence"/>
</dbReference>
<evidence type="ECO:0000256" key="4">
    <source>
        <dbReference type="ARBA" id="ARBA00022989"/>
    </source>
</evidence>
<feature type="transmembrane region" description="Helical" evidence="6">
    <location>
        <begin position="181"/>
        <end position="200"/>
    </location>
</feature>
<evidence type="ECO:0000256" key="1">
    <source>
        <dbReference type="ARBA" id="ARBA00004651"/>
    </source>
</evidence>
<dbReference type="RefSeq" id="WP_342159323.1">
    <property type="nucleotide sequence ID" value="NZ_JBCDNA010000001.1"/>
</dbReference>
<proteinExistence type="predicted"/>
<feature type="transmembrane region" description="Helical" evidence="6">
    <location>
        <begin position="454"/>
        <end position="471"/>
    </location>
</feature>
<feature type="transmembrane region" description="Helical" evidence="6">
    <location>
        <begin position="153"/>
        <end position="175"/>
    </location>
</feature>
<feature type="transmembrane region" description="Helical" evidence="6">
    <location>
        <begin position="374"/>
        <end position="393"/>
    </location>
</feature>
<comment type="subcellular location">
    <subcellularLocation>
        <location evidence="1">Cell membrane</location>
        <topology evidence="1">Multi-pass membrane protein</topology>
    </subcellularLocation>
</comment>
<sequence length="493" mass="56574">MELKILAKNTLMLAGPKVLKFTVGVLRAKFIAVFLGTVGAGIIDQLHYIISQLRNISLSSLPDGMVKLIAEQNGKEFDLVKISKIIKTYILMVIPLTIVMTVLGYYFSDEITLYVFGDIQYKTYFQIGFIAFPVTILTTTARAPLKAFKEIKSFAISEILVIIINLIIFLPLIYFFKIPGAVVYVTLSFVTAFFVTYSLMRKNVMKKYSITFKDIRKAIFDKPYFKQLLAYMGVGVIGGTYFIFIEITTRSIVVNELGINQLGVYTPITSWAGLFVGFILPSVYTYLYPRLSESKTDKEIIGVINGVIRLITFVALPFIIVGISIRDWIIPFFYSMEFIDATKYLPFHFGSLIFFIWSSILSQLFYATGRLKSYLIFGLVINSISLFLVYYLVPIIGLYGYMAKFTIIPLLTLATYFLFWRYEIKLKIQLENLKIMLYAFFCSVSLLFLKDTPIYLQLVGFVLIVNLYFFLKKGERDFIMQKARGIFKRKNEL</sequence>
<keyword evidence="8" id="KW-1185">Reference proteome</keyword>
<keyword evidence="5 6" id="KW-0472">Membrane</keyword>
<keyword evidence="2" id="KW-1003">Cell membrane</keyword>
<gene>
    <name evidence="7" type="ORF">AABB81_06235</name>
</gene>
<organism evidence="7 8">
    <name type="scientific">Lutimonas vermicola</name>
    <dbReference type="NCBI Taxonomy" id="414288"/>
    <lineage>
        <taxon>Bacteria</taxon>
        <taxon>Pseudomonadati</taxon>
        <taxon>Bacteroidota</taxon>
        <taxon>Flavobacteriia</taxon>
        <taxon>Flavobacteriales</taxon>
        <taxon>Flavobacteriaceae</taxon>
        <taxon>Lutimonas</taxon>
    </lineage>
</organism>
<keyword evidence="4 6" id="KW-1133">Transmembrane helix</keyword>
<dbReference type="PANTHER" id="PTHR30250:SF11">
    <property type="entry name" value="O-ANTIGEN TRANSPORTER-RELATED"/>
    <property type="match status" value="1"/>
</dbReference>
<feature type="transmembrane region" description="Helical" evidence="6">
    <location>
        <begin position="89"/>
        <end position="108"/>
    </location>
</feature>
<accession>A0ABU9L062</accession>
<dbReference type="Pfam" id="PF13440">
    <property type="entry name" value="Polysacc_synt_3"/>
    <property type="match status" value="1"/>
</dbReference>
<evidence type="ECO:0000256" key="2">
    <source>
        <dbReference type="ARBA" id="ARBA00022475"/>
    </source>
</evidence>
<name>A0ABU9L062_9FLAO</name>
<feature type="transmembrane region" description="Helical" evidence="6">
    <location>
        <begin position="123"/>
        <end position="141"/>
    </location>
</feature>
<feature type="transmembrane region" description="Helical" evidence="6">
    <location>
        <begin position="268"/>
        <end position="288"/>
    </location>
</feature>
<evidence type="ECO:0000256" key="6">
    <source>
        <dbReference type="SAM" id="Phobius"/>
    </source>
</evidence>
<evidence type="ECO:0000313" key="8">
    <source>
        <dbReference type="Proteomes" id="UP001474120"/>
    </source>
</evidence>